<protein>
    <submittedName>
        <fullName evidence="1">Uncharacterized protein</fullName>
    </submittedName>
</protein>
<dbReference type="InterPro" id="IPR013761">
    <property type="entry name" value="SAM/pointed_sf"/>
</dbReference>
<name>A0A6C0BT32_9ZZZZ</name>
<sequence length="180" mass="20914">MFSQMIKPGKTSPGPPEFKRNVVEIEFEGDGPLGIRFIKKDDEAVVGSIISNTVASEYYVEENMKVVGIEQYDCKFISYKDIMDLISSRWKIHSKIKIQFEKLPEDLNLDSNCPIFNFLKENDCEKYYTKFRNLGANTISDFEYIEYSDLQIMDIPEDLCRILFENIKKISQVFSEADDV</sequence>
<reference evidence="1" key="1">
    <citation type="journal article" date="2020" name="Nature">
        <title>Giant virus diversity and host interactions through global metagenomics.</title>
        <authorList>
            <person name="Schulz F."/>
            <person name="Roux S."/>
            <person name="Paez-Espino D."/>
            <person name="Jungbluth S."/>
            <person name="Walsh D.A."/>
            <person name="Denef V.J."/>
            <person name="McMahon K.D."/>
            <person name="Konstantinidis K.T."/>
            <person name="Eloe-Fadrosh E.A."/>
            <person name="Kyrpides N.C."/>
            <person name="Woyke T."/>
        </authorList>
    </citation>
    <scope>NUCLEOTIDE SEQUENCE</scope>
    <source>
        <strain evidence="1">GVMAG-M-3300018428-35</strain>
    </source>
</reference>
<proteinExistence type="predicted"/>
<dbReference type="AlphaFoldDB" id="A0A6C0BT32"/>
<organism evidence="1">
    <name type="scientific">viral metagenome</name>
    <dbReference type="NCBI Taxonomy" id="1070528"/>
    <lineage>
        <taxon>unclassified sequences</taxon>
        <taxon>metagenomes</taxon>
        <taxon>organismal metagenomes</taxon>
    </lineage>
</organism>
<accession>A0A6C0BT32</accession>
<dbReference type="Gene3D" id="1.10.150.50">
    <property type="entry name" value="Transcription Factor, Ets-1"/>
    <property type="match status" value="1"/>
</dbReference>
<dbReference type="InterPro" id="IPR036034">
    <property type="entry name" value="PDZ_sf"/>
</dbReference>
<dbReference type="EMBL" id="MN739245">
    <property type="protein sequence ID" value="QHS95220.1"/>
    <property type="molecule type" value="Genomic_DNA"/>
</dbReference>
<dbReference type="SUPFAM" id="SSF47769">
    <property type="entry name" value="SAM/Pointed domain"/>
    <property type="match status" value="1"/>
</dbReference>
<evidence type="ECO:0000313" key="1">
    <source>
        <dbReference type="EMBL" id="QHS95220.1"/>
    </source>
</evidence>
<dbReference type="SUPFAM" id="SSF50156">
    <property type="entry name" value="PDZ domain-like"/>
    <property type="match status" value="1"/>
</dbReference>